<reference evidence="2 3" key="1">
    <citation type="submission" date="2020-02" db="EMBL/GenBank/DDBJ databases">
        <title>Genome sequencing for Kineobactrum sp. M2.</title>
        <authorList>
            <person name="Park S.-J."/>
        </authorList>
    </citation>
    <scope>NUCLEOTIDE SEQUENCE [LARGE SCALE GENOMIC DNA]</scope>
    <source>
        <strain evidence="2 3">M2</strain>
    </source>
</reference>
<dbReference type="Proteomes" id="UP000477680">
    <property type="component" value="Chromosome"/>
</dbReference>
<feature type="region of interest" description="Disordered" evidence="1">
    <location>
        <begin position="221"/>
        <end position="244"/>
    </location>
</feature>
<proteinExistence type="predicted"/>
<sequence length="244" mass="27150">MNAATQAVNNFSEIDTLVYPPQPSPQEAKAATHDIEIVETEALRFMVSKAFETMSGWANLDEVQRAVVDSYLAGIPLDEIVINLCPAAKPTLCQPHLKAILKQCTRNVWYTARRCQLDQHNLVARSTGASRGVDGLELSVADWAAQQDMPWDDETPSFAEQLEELDKLHNVFSILFYHAQVAESGTNRPFPLPLYSQQVSPTVWVEAFSFEEAASLMEKDEARKQEQKAEGSASILAALRGRRS</sequence>
<gene>
    <name evidence="2" type="ORF">G3T16_18835</name>
</gene>
<dbReference type="KEGG" id="kim:G3T16_18835"/>
<dbReference type="AlphaFoldDB" id="A0A6C0U4R9"/>
<keyword evidence="3" id="KW-1185">Reference proteome</keyword>
<name>A0A6C0U4R9_9GAMM</name>
<organism evidence="2 3">
    <name type="scientific">Kineobactrum salinum</name>
    <dbReference type="NCBI Taxonomy" id="2708301"/>
    <lineage>
        <taxon>Bacteria</taxon>
        <taxon>Pseudomonadati</taxon>
        <taxon>Pseudomonadota</taxon>
        <taxon>Gammaproteobacteria</taxon>
        <taxon>Cellvibrionales</taxon>
        <taxon>Halieaceae</taxon>
        <taxon>Kineobactrum</taxon>
    </lineage>
</organism>
<accession>A0A6C0U4R9</accession>
<dbReference type="RefSeq" id="WP_163496577.1">
    <property type="nucleotide sequence ID" value="NZ_CP048711.1"/>
</dbReference>
<dbReference type="EMBL" id="CP048711">
    <property type="protein sequence ID" value="QIB67150.1"/>
    <property type="molecule type" value="Genomic_DNA"/>
</dbReference>
<protein>
    <submittedName>
        <fullName evidence="2">Uncharacterized protein</fullName>
    </submittedName>
</protein>
<evidence type="ECO:0000313" key="3">
    <source>
        <dbReference type="Proteomes" id="UP000477680"/>
    </source>
</evidence>
<evidence type="ECO:0000256" key="1">
    <source>
        <dbReference type="SAM" id="MobiDB-lite"/>
    </source>
</evidence>
<evidence type="ECO:0000313" key="2">
    <source>
        <dbReference type="EMBL" id="QIB67150.1"/>
    </source>
</evidence>